<evidence type="ECO:0000313" key="2">
    <source>
        <dbReference type="EMBL" id="REJ29332.1"/>
    </source>
</evidence>
<dbReference type="AlphaFoldDB" id="A0A3E0K5R1"/>
<gene>
    <name evidence="2" type="ORF">C6P37_05075</name>
</gene>
<feature type="transmembrane region" description="Helical" evidence="1">
    <location>
        <begin position="44"/>
        <end position="66"/>
    </location>
</feature>
<feature type="transmembrane region" description="Helical" evidence="1">
    <location>
        <begin position="86"/>
        <end position="109"/>
    </location>
</feature>
<dbReference type="Proteomes" id="UP000257014">
    <property type="component" value="Unassembled WGS sequence"/>
</dbReference>
<name>A0A3E0K5R1_9BACI</name>
<dbReference type="EMBL" id="QEWE01000014">
    <property type="protein sequence ID" value="REJ29332.1"/>
    <property type="molecule type" value="Genomic_DNA"/>
</dbReference>
<keyword evidence="1" id="KW-1133">Transmembrane helix</keyword>
<protein>
    <submittedName>
        <fullName evidence="2">Uncharacterized protein</fullName>
    </submittedName>
</protein>
<evidence type="ECO:0000256" key="1">
    <source>
        <dbReference type="SAM" id="Phobius"/>
    </source>
</evidence>
<sequence length="129" mass="14110">MLPAGMKFPWIFFHYLLKGKPLYIKIGKRGKNMDGEKVMTMFKILGITVLLFVSLVALSFAVDLAMGTGFETALSNLRSPFQVMSAVEYCVLILFLAVLFGGQIASVWAKKKNGRQGGRAAKKGTDGNS</sequence>
<organism evidence="2 3">
    <name type="scientific">Caldibacillus debilis</name>
    <dbReference type="NCBI Taxonomy" id="301148"/>
    <lineage>
        <taxon>Bacteria</taxon>
        <taxon>Bacillati</taxon>
        <taxon>Bacillota</taxon>
        <taxon>Bacilli</taxon>
        <taxon>Bacillales</taxon>
        <taxon>Bacillaceae</taxon>
        <taxon>Caldibacillus</taxon>
    </lineage>
</organism>
<proteinExistence type="predicted"/>
<evidence type="ECO:0000313" key="3">
    <source>
        <dbReference type="Proteomes" id="UP000257014"/>
    </source>
</evidence>
<dbReference type="Pfam" id="PF26310">
    <property type="entry name" value="YczF"/>
    <property type="match status" value="1"/>
</dbReference>
<comment type="caution">
    <text evidence="2">The sequence shown here is derived from an EMBL/GenBank/DDBJ whole genome shotgun (WGS) entry which is preliminary data.</text>
</comment>
<reference evidence="2 3" key="1">
    <citation type="submission" date="2018-03" db="EMBL/GenBank/DDBJ databases">
        <authorList>
            <person name="Keele B.F."/>
        </authorList>
    </citation>
    <scope>NUCLEOTIDE SEQUENCE [LARGE SCALE GENOMIC DNA]</scope>
    <source>
        <strain evidence="2">ZCTH4_d</strain>
    </source>
</reference>
<dbReference type="InterPro" id="IPR058725">
    <property type="entry name" value="YczF"/>
</dbReference>
<accession>A0A3E0K5R1</accession>
<keyword evidence="1" id="KW-0812">Transmembrane</keyword>
<keyword evidence="1" id="KW-0472">Membrane</keyword>